<dbReference type="InterPro" id="IPR052170">
    <property type="entry name" value="M29_Exopeptidase"/>
</dbReference>
<reference evidence="10 11" key="1">
    <citation type="submission" date="2018-06" db="EMBL/GenBank/DDBJ databases">
        <title>Extensive metabolic versatility and redundancy in microbially diverse, dynamic hydrothermal sediments.</title>
        <authorList>
            <person name="Dombrowski N."/>
            <person name="Teske A."/>
            <person name="Baker B.J."/>
        </authorList>
    </citation>
    <scope>NUCLEOTIDE SEQUENCE [LARGE SCALE GENOMIC DNA]</scope>
    <source>
        <strain evidence="10">B79_G16</strain>
    </source>
</reference>
<evidence type="ECO:0000256" key="4">
    <source>
        <dbReference type="ARBA" id="ARBA00008236"/>
    </source>
</evidence>
<name>A0A420ZC09_UNCK3</name>
<comment type="cofactor">
    <cofactor evidence="3">
        <name>Zn(2+)</name>
        <dbReference type="ChEBI" id="CHEBI:29105"/>
    </cofactor>
</comment>
<dbReference type="Gene3D" id="3.40.1830.10">
    <property type="entry name" value="Thermophilic metalloprotease (M29)"/>
    <property type="match status" value="1"/>
</dbReference>
<dbReference type="AlphaFoldDB" id="A0A420ZC09"/>
<keyword evidence="5" id="KW-0031">Aminopeptidase</keyword>
<evidence type="ECO:0000256" key="9">
    <source>
        <dbReference type="ARBA" id="ARBA00023049"/>
    </source>
</evidence>
<protein>
    <recommendedName>
        <fullName evidence="12">Aminopeptidase</fullName>
    </recommendedName>
</protein>
<dbReference type="PANTHER" id="PTHR34448:SF1">
    <property type="entry name" value="BLL6088 PROTEIN"/>
    <property type="match status" value="1"/>
</dbReference>
<evidence type="ECO:0000313" key="11">
    <source>
        <dbReference type="Proteomes" id="UP000281261"/>
    </source>
</evidence>
<evidence type="ECO:0000256" key="5">
    <source>
        <dbReference type="ARBA" id="ARBA00022438"/>
    </source>
</evidence>
<dbReference type="Pfam" id="PF02073">
    <property type="entry name" value="Peptidase_M29"/>
    <property type="match status" value="1"/>
</dbReference>
<keyword evidence="7" id="KW-0479">Metal-binding</keyword>
<dbReference type="GO" id="GO:0006508">
    <property type="term" value="P:proteolysis"/>
    <property type="evidence" value="ECO:0007669"/>
    <property type="project" value="UniProtKB-KW"/>
</dbReference>
<sequence>MSGMDYEKLGKDICDAMRMGRKPNPGIKLAEKEFGKGIVGQILKKKQFKLDDFNKRQQSIVRQLMDLKYGPLVYKAPNGRLRAKPEVGEVLGISYVNTDERTKKIAMAIRNECWKRGVHVSVKSGNDADSRLYYSIVPDDTITELPQFAVARAENIDATISIGDKQDREWSRGLEKKLLLGAPSGQKLFEIMDRNKTRWCLLGFPVKMTKKKDYIVPEKTYEKVYIDSIKQTYKKDTQKLCKYYADALKSGSDIKIVANDGTDLQFSIKGRPVLVADGIIDDEDMRKGDVGLNVPDGEAFVAPIEDSANGRIFFDYVNLPGLGLVKGGLWITFKDGKVSKYEAKDRKGNELFKKFLDSNTGEKDRIAELGIGTNKAAKFIGTIIVDEKIYGTVHIAIGNNTGAYHGKNKASSHLDMIKVMKGKQGNLYINGKLIMEDGEPSGKV</sequence>
<keyword evidence="9" id="KW-0482">Metalloprotease</keyword>
<evidence type="ECO:0000256" key="3">
    <source>
        <dbReference type="ARBA" id="ARBA00001947"/>
    </source>
</evidence>
<dbReference type="InterPro" id="IPR035097">
    <property type="entry name" value="M29_N-terminal"/>
</dbReference>
<dbReference type="PANTHER" id="PTHR34448">
    <property type="entry name" value="AMINOPEPTIDASE"/>
    <property type="match status" value="1"/>
</dbReference>
<comment type="caution">
    <text evidence="10">The sequence shown here is derived from an EMBL/GenBank/DDBJ whole genome shotgun (WGS) entry which is preliminary data.</text>
</comment>
<dbReference type="GO" id="GO:0008237">
    <property type="term" value="F:metallopeptidase activity"/>
    <property type="evidence" value="ECO:0007669"/>
    <property type="project" value="UniProtKB-KW"/>
</dbReference>
<dbReference type="GO" id="GO:0046872">
    <property type="term" value="F:metal ion binding"/>
    <property type="evidence" value="ECO:0007669"/>
    <property type="project" value="UniProtKB-KW"/>
</dbReference>
<dbReference type="EMBL" id="QMNG01000036">
    <property type="protein sequence ID" value="RLC36690.1"/>
    <property type="molecule type" value="Genomic_DNA"/>
</dbReference>
<keyword evidence="6" id="KW-0645">Protease</keyword>
<evidence type="ECO:0008006" key="12">
    <source>
        <dbReference type="Google" id="ProtNLM"/>
    </source>
</evidence>
<comment type="cofactor">
    <cofactor evidence="2">
        <name>Mg(2+)</name>
        <dbReference type="ChEBI" id="CHEBI:18420"/>
    </cofactor>
</comment>
<dbReference type="InterPro" id="IPR000787">
    <property type="entry name" value="Peptidase_M29"/>
</dbReference>
<evidence type="ECO:0000256" key="6">
    <source>
        <dbReference type="ARBA" id="ARBA00022670"/>
    </source>
</evidence>
<keyword evidence="8" id="KW-0378">Hydrolase</keyword>
<dbReference type="Proteomes" id="UP000281261">
    <property type="component" value="Unassembled WGS sequence"/>
</dbReference>
<gene>
    <name evidence="10" type="ORF">DRH29_04020</name>
</gene>
<evidence type="ECO:0000256" key="1">
    <source>
        <dbReference type="ARBA" id="ARBA00001941"/>
    </source>
</evidence>
<evidence type="ECO:0000256" key="8">
    <source>
        <dbReference type="ARBA" id="ARBA00022801"/>
    </source>
</evidence>
<accession>A0A420ZC09</accession>
<organism evidence="10 11">
    <name type="scientific">candidate division Kazan bacterium</name>
    <dbReference type="NCBI Taxonomy" id="2202143"/>
    <lineage>
        <taxon>Bacteria</taxon>
        <taxon>Bacteria division Kazan-3B-28</taxon>
    </lineage>
</organism>
<comment type="similarity">
    <text evidence="4">Belongs to the peptidase M29 family.</text>
</comment>
<evidence type="ECO:0000256" key="7">
    <source>
        <dbReference type="ARBA" id="ARBA00022723"/>
    </source>
</evidence>
<comment type="cofactor">
    <cofactor evidence="1">
        <name>Co(2+)</name>
        <dbReference type="ChEBI" id="CHEBI:48828"/>
    </cofactor>
</comment>
<evidence type="ECO:0000313" key="10">
    <source>
        <dbReference type="EMBL" id="RLC36690.1"/>
    </source>
</evidence>
<evidence type="ECO:0000256" key="2">
    <source>
        <dbReference type="ARBA" id="ARBA00001946"/>
    </source>
</evidence>
<dbReference type="SUPFAM" id="SSF144052">
    <property type="entry name" value="Thermophilic metalloprotease-like"/>
    <property type="match status" value="1"/>
</dbReference>
<proteinExistence type="inferred from homology"/>
<dbReference type="GO" id="GO:0004177">
    <property type="term" value="F:aminopeptidase activity"/>
    <property type="evidence" value="ECO:0007669"/>
    <property type="project" value="UniProtKB-KW"/>
</dbReference>